<sequence>MGGLTAFTGARLTFLQGQRERFAHAATTRTITTFMDVLYDQYFRYFPETTPHNEDPTPEAMAAVDLSSDEDPHPPPVRKPGQSAKDFEEEMEAYKELETRILNRMKQILRWMRYHSKNGLLEAHVLYLNKLAGLNKSEKPGRRSSAYNLWYKHKENFLDKAIEDTFKEKKATFEKKCQEAGGTLTDGDGKVLKAPAWVAVRQDMVKAAFDQLPKDDQQKWQSKAEQDHTQRLEKWANTKELHFSTDPDDRQRSIDLLHSWVMPLLEGIQGLTGLNVSLFCSGPIPADQGNIHVLGMHCGRTIANPCETFGSKYQDQLRLRLYPLLADFCAQTHTLDECRWSSLGADAKLGKFFETDEVHLDPLGSDDRARFIAMSTSSDTGGKASSSTAKATVLTSASSSSTSSSKSTVDASSSAANPAVSSSVSSSSAANSKSITKASSSAAKPVASSSTSTPSTSNPKSTTTASSSAANPAVSSSVSSSSTANSKSITKASSSAAKPASSSTSTPSTSNPKGTTDASSLAANPAALGIASTSSTANSKKKLGASSSTAKPAVSNSASPAMAVPNLSTAKTPSNAGRRANPRPPPVLSASSLQRDKEGGAGHRVSVGGGASVSTVQGASNASRHPPAVLPASSLRVHKGGTAGQRVLPVGGGSTVSKSQGPSMPNYPSKINVTGLQAGYKAKTGQPSKGRTFAVSSPSQNAGGAANPIVLFSSPAAPTTSAKRRRISSPISISSTGSSPIPSPTRKARRMSSPSPSPSERTATPHPPVRPDAVRASSPPQSSQPRLSLTPPPSTQPRGTKRTFPVTVDVKNEPESPASCTSMDEISLALAADAGSSPVKSVGGETSSSSQALASAIEDGMGNEKGKGKGKEYIVCLPEDCEAYMVKTMELCSRVAAGNQEELWVELAAAYVALEVVRNYKPGKLNTDGRPEVVALWIKHARSPRYRPAIKLKAFKLAFQAWWWNIAPDWRRTDGADAVLLHGDGDWTVLYDSSTGPNGMSSVMAALAWWLDVVEGLPTRNPRERQVKEEEQEEWVESARDVLWSYNEMLKL</sequence>
<feature type="region of interest" description="Disordered" evidence="1">
    <location>
        <begin position="642"/>
        <end position="666"/>
    </location>
</feature>
<evidence type="ECO:0000256" key="1">
    <source>
        <dbReference type="SAM" id="MobiDB-lite"/>
    </source>
</evidence>
<feature type="compositionally biased region" description="Low complexity" evidence="1">
    <location>
        <begin position="395"/>
        <end position="513"/>
    </location>
</feature>
<organism evidence="2 3">
    <name type="scientific">Marasmius crinis-equi</name>
    <dbReference type="NCBI Taxonomy" id="585013"/>
    <lineage>
        <taxon>Eukaryota</taxon>
        <taxon>Fungi</taxon>
        <taxon>Dikarya</taxon>
        <taxon>Basidiomycota</taxon>
        <taxon>Agaricomycotina</taxon>
        <taxon>Agaricomycetes</taxon>
        <taxon>Agaricomycetidae</taxon>
        <taxon>Agaricales</taxon>
        <taxon>Marasmiineae</taxon>
        <taxon>Marasmiaceae</taxon>
        <taxon>Marasmius</taxon>
    </lineage>
</organism>
<name>A0ABR3F002_9AGAR</name>
<feature type="region of interest" description="Disordered" evidence="1">
    <location>
        <begin position="716"/>
        <end position="820"/>
    </location>
</feature>
<protein>
    <submittedName>
        <fullName evidence="2">SERTA domain-containing protein 3</fullName>
    </submittedName>
</protein>
<feature type="compositionally biased region" description="Polar residues" evidence="1">
    <location>
        <begin position="545"/>
        <end position="559"/>
    </location>
</feature>
<keyword evidence="3" id="KW-1185">Reference proteome</keyword>
<evidence type="ECO:0000313" key="3">
    <source>
        <dbReference type="Proteomes" id="UP001465976"/>
    </source>
</evidence>
<feature type="compositionally biased region" description="Polar residues" evidence="1">
    <location>
        <begin position="685"/>
        <end position="702"/>
    </location>
</feature>
<feature type="compositionally biased region" description="Low complexity" evidence="1">
    <location>
        <begin position="777"/>
        <end position="789"/>
    </location>
</feature>
<comment type="caution">
    <text evidence="2">The sequence shown here is derived from an EMBL/GenBank/DDBJ whole genome shotgun (WGS) entry which is preliminary data.</text>
</comment>
<feature type="compositionally biased region" description="Low complexity" evidence="1">
    <location>
        <begin position="728"/>
        <end position="740"/>
    </location>
</feature>
<reference evidence="2 3" key="1">
    <citation type="submission" date="2024-02" db="EMBL/GenBank/DDBJ databases">
        <title>A draft genome for the cacao thread blight pathogen Marasmius crinis-equi.</title>
        <authorList>
            <person name="Cohen S.P."/>
            <person name="Baruah I.K."/>
            <person name="Amoako-Attah I."/>
            <person name="Bukari Y."/>
            <person name="Meinhardt L.W."/>
            <person name="Bailey B.A."/>
        </authorList>
    </citation>
    <scope>NUCLEOTIDE SEQUENCE [LARGE SCALE GENOMIC DNA]</scope>
    <source>
        <strain evidence="2 3">GH-76</strain>
    </source>
</reference>
<feature type="region of interest" description="Disordered" evidence="1">
    <location>
        <begin position="681"/>
        <end position="702"/>
    </location>
</feature>
<feature type="region of interest" description="Disordered" evidence="1">
    <location>
        <begin position="532"/>
        <end position="628"/>
    </location>
</feature>
<feature type="region of interest" description="Disordered" evidence="1">
    <location>
        <begin position="65"/>
        <end position="86"/>
    </location>
</feature>
<dbReference type="EMBL" id="JBAHYK010001321">
    <property type="protein sequence ID" value="KAL0568515.1"/>
    <property type="molecule type" value="Genomic_DNA"/>
</dbReference>
<evidence type="ECO:0000313" key="2">
    <source>
        <dbReference type="EMBL" id="KAL0568515.1"/>
    </source>
</evidence>
<accession>A0ABR3F002</accession>
<proteinExistence type="predicted"/>
<dbReference type="Proteomes" id="UP001465976">
    <property type="component" value="Unassembled WGS sequence"/>
</dbReference>
<gene>
    <name evidence="2" type="primary">RBT1_30</name>
    <name evidence="2" type="ORF">V5O48_013472</name>
</gene>
<feature type="region of interest" description="Disordered" evidence="1">
    <location>
        <begin position="395"/>
        <end position="520"/>
    </location>
</feature>